<comment type="caution">
    <text evidence="1">The sequence shown here is derived from an EMBL/GenBank/DDBJ whole genome shotgun (WGS) entry which is preliminary data.</text>
</comment>
<organism evidence="1 2">
    <name type="scientific">Devosia epidermidihirudinis</name>
    <dbReference type="NCBI Taxonomy" id="1293439"/>
    <lineage>
        <taxon>Bacteria</taxon>
        <taxon>Pseudomonadati</taxon>
        <taxon>Pseudomonadota</taxon>
        <taxon>Alphaproteobacteria</taxon>
        <taxon>Hyphomicrobiales</taxon>
        <taxon>Devosiaceae</taxon>
        <taxon>Devosia</taxon>
    </lineage>
</organism>
<evidence type="ECO:0008006" key="3">
    <source>
        <dbReference type="Google" id="ProtNLM"/>
    </source>
</evidence>
<accession>A0A0F5Q466</accession>
<dbReference type="EMBL" id="LANJ01000045">
    <property type="protein sequence ID" value="KKC35692.1"/>
    <property type="molecule type" value="Genomic_DNA"/>
</dbReference>
<evidence type="ECO:0000313" key="2">
    <source>
        <dbReference type="Proteomes" id="UP000033411"/>
    </source>
</evidence>
<dbReference type="PATRIC" id="fig|1293439.3.peg.3388"/>
<protein>
    <recommendedName>
        <fullName evidence="3">Polysaccharide biosynthesis protein GumN</fullName>
    </recommendedName>
</protein>
<name>A0A0F5Q466_9HYPH</name>
<dbReference type="Proteomes" id="UP000033411">
    <property type="component" value="Unassembled WGS sequence"/>
</dbReference>
<keyword evidence="2" id="KW-1185">Reference proteome</keyword>
<dbReference type="AlphaFoldDB" id="A0A0F5Q466"/>
<reference evidence="1 2" key="1">
    <citation type="submission" date="2015-03" db="EMBL/GenBank/DDBJ databases">
        <authorList>
            <person name="Lepp D."/>
            <person name="Hassan Y.I."/>
            <person name="Li X.-Z."/>
            <person name="Zhou T."/>
        </authorList>
    </citation>
    <scope>NUCLEOTIDE SEQUENCE [LARGE SCALE GENOMIC DNA]</scope>
    <source>
        <strain evidence="1 2">E84</strain>
    </source>
</reference>
<sequence>MTVPQATLSNGSKTVVFQGMAHIGSEGFYKSVVYDLESALNDGYVLYYEGVMGSKDGDEWFNQHLAGGGDLNTNYQMLSEVCGLNFQLDYFGLLTADRTLHPERHISADVTTADMMHEYDRLMQSDPVFAASQTPATTQATTEPTTSGGGGATTMIGWLQQGSPQLRALAGTVCRGFISLELGKKAAPEEMDKVIVDFRNRKLADRILSDTNQKIYITYGAGHLPGLLALLEASDASWTMKSLKWLRPVVAPEDLDGKL</sequence>
<proteinExistence type="predicted"/>
<gene>
    <name evidence="1" type="ORF">WH87_16600</name>
</gene>
<evidence type="ECO:0000313" key="1">
    <source>
        <dbReference type="EMBL" id="KKC35692.1"/>
    </source>
</evidence>